<dbReference type="OrthoDB" id="8963459at2759"/>
<name>A0A8C5I7X1_GOUWI</name>
<feature type="compositionally biased region" description="Basic and acidic residues" evidence="1">
    <location>
        <begin position="355"/>
        <end position="368"/>
    </location>
</feature>
<dbReference type="RefSeq" id="XP_028307656.1">
    <property type="nucleotide sequence ID" value="XM_028451855.1"/>
</dbReference>
<sequence>MTAKHRKGKNNHKQEENFFKNEVLDSEVRSTGGNNSNNYVPLLGLFLLLVIGGAAGCWFCSQQHQTLTYLTDNMMALQMKVVKLQSSHEELRRSNDKPLSDGVENRLIALEDSYALAQKQVAMALATAEQLKTSDLPAQVLSLHTEMKSRLAEMQQATVSVDQLRKLQTMLRGNNQEFDGIRVQVDGLASLTGELSQKVDVLADSLGEAESKLEERAGQLVTLTNTLSGQAGEVLKLREQLDTYQLQLEASILNMAAVRELLEKEEAQQPQQASVEQQLDTVRQSLQDQNSVAQNLHSELSAQLESVQKQIAQLQGKTVDEAADEEEAAVGEEEEEEEVPAEEVAAEIEEGTTTPKEDIVEVEEGLRTDEEETEDAAPEETAPSEEEADDEMEQDEPVAVSETEELDTEAEVQSVEEAEEGSPRAEKEEVQEENLAEAEETVEEESQREEEEETASEVEEDDDQQDSAPEEQPQEMEDGEEAIEDDVSTKDE</sequence>
<feature type="compositionally biased region" description="Acidic residues" evidence="1">
    <location>
        <begin position="321"/>
        <end position="350"/>
    </location>
</feature>
<dbReference type="Ensembl" id="ENSGWIT00000058631.1">
    <property type="protein sequence ID" value="ENSGWIP00000054407.1"/>
    <property type="gene ID" value="ENSGWIG00000026010.1"/>
</dbReference>
<proteinExistence type="predicted"/>
<feature type="region of interest" description="Disordered" evidence="1">
    <location>
        <begin position="315"/>
        <end position="492"/>
    </location>
</feature>
<dbReference type="GeneID" id="114466441"/>
<keyword evidence="4" id="KW-1185">Reference proteome</keyword>
<reference evidence="3" key="3">
    <citation type="submission" date="2025-09" db="UniProtKB">
        <authorList>
            <consortium name="Ensembl"/>
        </authorList>
    </citation>
    <scope>IDENTIFICATION</scope>
</reference>
<dbReference type="SUPFAM" id="SSF57997">
    <property type="entry name" value="Tropomyosin"/>
    <property type="match status" value="1"/>
</dbReference>
<dbReference type="AlphaFoldDB" id="A0A8C5I7X1"/>
<evidence type="ECO:0000313" key="4">
    <source>
        <dbReference type="Proteomes" id="UP000694680"/>
    </source>
</evidence>
<feature type="compositionally biased region" description="Acidic residues" evidence="1">
    <location>
        <begin position="429"/>
        <end position="486"/>
    </location>
</feature>
<evidence type="ECO:0000256" key="2">
    <source>
        <dbReference type="SAM" id="Phobius"/>
    </source>
</evidence>
<evidence type="ECO:0000313" key="3">
    <source>
        <dbReference type="Ensembl" id="ENSGWIP00000054407.1"/>
    </source>
</evidence>
<organism evidence="3 4">
    <name type="scientific">Gouania willdenowi</name>
    <name type="common">Blunt-snouted clingfish</name>
    <name type="synonym">Lepadogaster willdenowi</name>
    <dbReference type="NCBI Taxonomy" id="441366"/>
    <lineage>
        <taxon>Eukaryota</taxon>
        <taxon>Metazoa</taxon>
        <taxon>Chordata</taxon>
        <taxon>Craniata</taxon>
        <taxon>Vertebrata</taxon>
        <taxon>Euteleostomi</taxon>
        <taxon>Actinopterygii</taxon>
        <taxon>Neopterygii</taxon>
        <taxon>Teleostei</taxon>
        <taxon>Neoteleostei</taxon>
        <taxon>Acanthomorphata</taxon>
        <taxon>Ovalentaria</taxon>
        <taxon>Blenniimorphae</taxon>
        <taxon>Blenniiformes</taxon>
        <taxon>Gobiesocoidei</taxon>
        <taxon>Gobiesocidae</taxon>
        <taxon>Gobiesocinae</taxon>
        <taxon>Gouania</taxon>
    </lineage>
</organism>
<keyword evidence="2" id="KW-0472">Membrane</keyword>
<evidence type="ECO:0000256" key="1">
    <source>
        <dbReference type="SAM" id="MobiDB-lite"/>
    </source>
</evidence>
<feature type="transmembrane region" description="Helical" evidence="2">
    <location>
        <begin position="39"/>
        <end position="60"/>
    </location>
</feature>
<gene>
    <name evidence="3" type="primary">LOC114466441</name>
</gene>
<feature type="compositionally biased region" description="Acidic residues" evidence="1">
    <location>
        <begin position="369"/>
        <end position="420"/>
    </location>
</feature>
<dbReference type="Proteomes" id="UP000694680">
    <property type="component" value="Chromosome 7"/>
</dbReference>
<keyword evidence="2" id="KW-1133">Transmembrane helix</keyword>
<reference evidence="3" key="2">
    <citation type="submission" date="2025-08" db="UniProtKB">
        <authorList>
            <consortium name="Ensembl"/>
        </authorList>
    </citation>
    <scope>IDENTIFICATION</scope>
</reference>
<protein>
    <submittedName>
        <fullName evidence="3">Neurofilament medium polypeptide-like</fullName>
    </submittedName>
</protein>
<keyword evidence="2" id="KW-0812">Transmembrane</keyword>
<accession>A0A8C5I7X1</accession>
<reference evidence="3" key="1">
    <citation type="submission" date="2020-06" db="EMBL/GenBank/DDBJ databases">
        <authorList>
            <consortium name="Wellcome Sanger Institute Data Sharing"/>
        </authorList>
    </citation>
    <scope>NUCLEOTIDE SEQUENCE [LARGE SCALE GENOMIC DNA]</scope>
</reference>